<feature type="transmembrane region" description="Helical" evidence="1">
    <location>
        <begin position="12"/>
        <end position="34"/>
    </location>
</feature>
<dbReference type="RefSeq" id="XP_031908567.1">
    <property type="nucleotide sequence ID" value="XM_032052567.1"/>
</dbReference>
<evidence type="ECO:0000313" key="3">
    <source>
        <dbReference type="Proteomes" id="UP000325672"/>
    </source>
</evidence>
<keyword evidence="1" id="KW-1133">Transmembrane helix</keyword>
<proteinExistence type="predicted"/>
<evidence type="ECO:0000313" key="2">
    <source>
        <dbReference type="EMBL" id="KAE8132504.1"/>
    </source>
</evidence>
<gene>
    <name evidence="2" type="ORF">BDV38DRAFT_208140</name>
</gene>
<keyword evidence="1" id="KW-0472">Membrane</keyword>
<reference evidence="2 3" key="1">
    <citation type="submission" date="2019-04" db="EMBL/GenBank/DDBJ databases">
        <title>Friends and foes A comparative genomics study of 23 Aspergillus species from section Flavi.</title>
        <authorList>
            <consortium name="DOE Joint Genome Institute"/>
            <person name="Kjaerbolling I."/>
            <person name="Vesth T."/>
            <person name="Frisvad J.C."/>
            <person name="Nybo J.L."/>
            <person name="Theobald S."/>
            <person name="Kildgaard S."/>
            <person name="Isbrandt T."/>
            <person name="Kuo A."/>
            <person name="Sato A."/>
            <person name="Lyhne E.K."/>
            <person name="Kogle M.E."/>
            <person name="Wiebenga A."/>
            <person name="Kun R.S."/>
            <person name="Lubbers R.J."/>
            <person name="Makela M.R."/>
            <person name="Barry K."/>
            <person name="Chovatia M."/>
            <person name="Clum A."/>
            <person name="Daum C."/>
            <person name="Haridas S."/>
            <person name="He G."/>
            <person name="LaButti K."/>
            <person name="Lipzen A."/>
            <person name="Mondo S."/>
            <person name="Riley R."/>
            <person name="Salamov A."/>
            <person name="Simmons B.A."/>
            <person name="Magnuson J.K."/>
            <person name="Henrissat B."/>
            <person name="Mortensen U.H."/>
            <person name="Larsen T.O."/>
            <person name="Devries R.P."/>
            <person name="Grigoriev I.V."/>
            <person name="Machida M."/>
            <person name="Baker S.E."/>
            <person name="Andersen M.R."/>
        </authorList>
    </citation>
    <scope>NUCLEOTIDE SEQUENCE [LARGE SCALE GENOMIC DNA]</scope>
    <source>
        <strain evidence="2 3">CBS 117625</strain>
    </source>
</reference>
<dbReference type="GeneID" id="43636777"/>
<keyword evidence="1" id="KW-0812">Transmembrane</keyword>
<evidence type="ECO:0000256" key="1">
    <source>
        <dbReference type="SAM" id="Phobius"/>
    </source>
</evidence>
<dbReference type="Proteomes" id="UP000325672">
    <property type="component" value="Unassembled WGS sequence"/>
</dbReference>
<dbReference type="AlphaFoldDB" id="A0A5N6SHB4"/>
<accession>A0A5N6SHB4</accession>
<dbReference type="EMBL" id="ML743631">
    <property type="protein sequence ID" value="KAE8132504.1"/>
    <property type="molecule type" value="Genomic_DNA"/>
</dbReference>
<keyword evidence="3" id="KW-1185">Reference proteome</keyword>
<organism evidence="2 3">
    <name type="scientific">Aspergillus pseudotamarii</name>
    <dbReference type="NCBI Taxonomy" id="132259"/>
    <lineage>
        <taxon>Eukaryota</taxon>
        <taxon>Fungi</taxon>
        <taxon>Dikarya</taxon>
        <taxon>Ascomycota</taxon>
        <taxon>Pezizomycotina</taxon>
        <taxon>Eurotiomycetes</taxon>
        <taxon>Eurotiomycetidae</taxon>
        <taxon>Eurotiales</taxon>
        <taxon>Aspergillaceae</taxon>
        <taxon>Aspergillus</taxon>
        <taxon>Aspergillus subgen. Circumdati</taxon>
    </lineage>
</organism>
<sequence length="81" mass="9266">MSMGIRAGTPVSWSITFFFLQAVHLHLIPLHLLVQIQHHFMSHRTLSGKWGTCLFFFFPSPRQNVAKCINILRSTDSLLVS</sequence>
<protein>
    <submittedName>
        <fullName evidence="2">Uncharacterized protein</fullName>
    </submittedName>
</protein>
<name>A0A5N6SHB4_ASPPS</name>